<gene>
    <name evidence="1" type="ORF">K435DRAFT_654937</name>
</gene>
<dbReference type="OrthoDB" id="3202607at2759"/>
<keyword evidence="2" id="KW-1185">Reference proteome</keyword>
<organism evidence="1 2">
    <name type="scientific">Dendrothele bispora (strain CBS 962.96)</name>
    <dbReference type="NCBI Taxonomy" id="1314807"/>
    <lineage>
        <taxon>Eukaryota</taxon>
        <taxon>Fungi</taxon>
        <taxon>Dikarya</taxon>
        <taxon>Basidiomycota</taxon>
        <taxon>Agaricomycotina</taxon>
        <taxon>Agaricomycetes</taxon>
        <taxon>Agaricomycetidae</taxon>
        <taxon>Agaricales</taxon>
        <taxon>Agaricales incertae sedis</taxon>
        <taxon>Dendrothele</taxon>
    </lineage>
</organism>
<evidence type="ECO:0008006" key="3">
    <source>
        <dbReference type="Google" id="ProtNLM"/>
    </source>
</evidence>
<name>A0A4S8MH61_DENBC</name>
<dbReference type="AlphaFoldDB" id="A0A4S8MH61"/>
<protein>
    <recommendedName>
        <fullName evidence="3">Fe2OG dioxygenase domain-containing protein</fullName>
    </recommendedName>
</protein>
<evidence type="ECO:0000313" key="2">
    <source>
        <dbReference type="Proteomes" id="UP000297245"/>
    </source>
</evidence>
<sequence length="277" mass="30889">PILDSENRVAAFLAGRPRDEGWNGLVKEAAEEIEKARGEILFTAKQLDHGRGKFAALSSGFSHGGGRKQPGNVRQASAAVLAVVTTLLAMQCFQRISGFANSAFQACAPNIFQYYLETVNRLLEWNSTFCRPFPKSVWATCTVNFGPATVTRPHRDSANLSYGWCVITALGRFDPDRGGHLILWDLGLIIRFPPGSTILIPSALITHSNTPIQKGETRYSLVQYSAAGLFHWVYNNFMTDKNFDSQASEAELSQREEDRKKRWSNGVEMFSKWHDLS</sequence>
<evidence type="ECO:0000313" key="1">
    <source>
        <dbReference type="EMBL" id="THV01609.1"/>
    </source>
</evidence>
<feature type="non-terminal residue" evidence="1">
    <location>
        <position position="1"/>
    </location>
</feature>
<proteinExistence type="predicted"/>
<dbReference type="EMBL" id="ML179087">
    <property type="protein sequence ID" value="THV01609.1"/>
    <property type="molecule type" value="Genomic_DNA"/>
</dbReference>
<accession>A0A4S8MH61</accession>
<reference evidence="1 2" key="1">
    <citation type="journal article" date="2019" name="Nat. Ecol. Evol.">
        <title>Megaphylogeny resolves global patterns of mushroom evolution.</title>
        <authorList>
            <person name="Varga T."/>
            <person name="Krizsan K."/>
            <person name="Foldi C."/>
            <person name="Dima B."/>
            <person name="Sanchez-Garcia M."/>
            <person name="Sanchez-Ramirez S."/>
            <person name="Szollosi G.J."/>
            <person name="Szarkandi J.G."/>
            <person name="Papp V."/>
            <person name="Albert L."/>
            <person name="Andreopoulos W."/>
            <person name="Angelini C."/>
            <person name="Antonin V."/>
            <person name="Barry K.W."/>
            <person name="Bougher N.L."/>
            <person name="Buchanan P."/>
            <person name="Buyck B."/>
            <person name="Bense V."/>
            <person name="Catcheside P."/>
            <person name="Chovatia M."/>
            <person name="Cooper J."/>
            <person name="Damon W."/>
            <person name="Desjardin D."/>
            <person name="Finy P."/>
            <person name="Geml J."/>
            <person name="Haridas S."/>
            <person name="Hughes K."/>
            <person name="Justo A."/>
            <person name="Karasinski D."/>
            <person name="Kautmanova I."/>
            <person name="Kiss B."/>
            <person name="Kocsube S."/>
            <person name="Kotiranta H."/>
            <person name="LaButti K.M."/>
            <person name="Lechner B.E."/>
            <person name="Liimatainen K."/>
            <person name="Lipzen A."/>
            <person name="Lukacs Z."/>
            <person name="Mihaltcheva S."/>
            <person name="Morgado L.N."/>
            <person name="Niskanen T."/>
            <person name="Noordeloos M.E."/>
            <person name="Ohm R.A."/>
            <person name="Ortiz-Santana B."/>
            <person name="Ovrebo C."/>
            <person name="Racz N."/>
            <person name="Riley R."/>
            <person name="Savchenko A."/>
            <person name="Shiryaev A."/>
            <person name="Soop K."/>
            <person name="Spirin V."/>
            <person name="Szebenyi C."/>
            <person name="Tomsovsky M."/>
            <person name="Tulloss R.E."/>
            <person name="Uehling J."/>
            <person name="Grigoriev I.V."/>
            <person name="Vagvolgyi C."/>
            <person name="Papp T."/>
            <person name="Martin F.M."/>
            <person name="Miettinen O."/>
            <person name="Hibbett D.S."/>
            <person name="Nagy L.G."/>
        </authorList>
    </citation>
    <scope>NUCLEOTIDE SEQUENCE [LARGE SCALE GENOMIC DNA]</scope>
    <source>
        <strain evidence="1 2">CBS 962.96</strain>
    </source>
</reference>
<dbReference type="Proteomes" id="UP000297245">
    <property type="component" value="Unassembled WGS sequence"/>
</dbReference>
<dbReference type="Gene3D" id="3.60.130.30">
    <property type="match status" value="1"/>
</dbReference>